<gene>
    <name evidence="5" type="ORF">RJ640_026778</name>
</gene>
<dbReference type="GO" id="GO:0000166">
    <property type="term" value="F:nucleotide binding"/>
    <property type="evidence" value="ECO:0007669"/>
    <property type="project" value="UniProtKB-KW"/>
</dbReference>
<accession>A0AA88QVC6</accession>
<evidence type="ECO:0000256" key="1">
    <source>
        <dbReference type="ARBA" id="ARBA00022737"/>
    </source>
</evidence>
<keyword evidence="6" id="KW-1185">Reference proteome</keyword>
<proteinExistence type="predicted"/>
<dbReference type="Gene3D" id="1.20.5.4130">
    <property type="match status" value="1"/>
</dbReference>
<evidence type="ECO:0000259" key="4">
    <source>
        <dbReference type="Pfam" id="PF18052"/>
    </source>
</evidence>
<dbReference type="GO" id="GO:0006952">
    <property type="term" value="P:defense response"/>
    <property type="evidence" value="ECO:0007669"/>
    <property type="project" value="UniProtKB-KW"/>
</dbReference>
<dbReference type="Proteomes" id="UP001187471">
    <property type="component" value="Unassembled WGS sequence"/>
</dbReference>
<keyword evidence="1" id="KW-0677">Repeat</keyword>
<name>A0AA88QVC6_9ASTE</name>
<keyword evidence="3" id="KW-0611">Plant defense</keyword>
<dbReference type="InterPro" id="IPR041118">
    <property type="entry name" value="Rx_N"/>
</dbReference>
<organism evidence="5 6">
    <name type="scientific">Escallonia rubra</name>
    <dbReference type="NCBI Taxonomy" id="112253"/>
    <lineage>
        <taxon>Eukaryota</taxon>
        <taxon>Viridiplantae</taxon>
        <taxon>Streptophyta</taxon>
        <taxon>Embryophyta</taxon>
        <taxon>Tracheophyta</taxon>
        <taxon>Spermatophyta</taxon>
        <taxon>Magnoliopsida</taxon>
        <taxon>eudicotyledons</taxon>
        <taxon>Gunneridae</taxon>
        <taxon>Pentapetalae</taxon>
        <taxon>asterids</taxon>
        <taxon>campanulids</taxon>
        <taxon>Escalloniales</taxon>
        <taxon>Escalloniaceae</taxon>
        <taxon>Escallonia</taxon>
    </lineage>
</organism>
<comment type="caution">
    <text evidence="5">The sequence shown here is derived from an EMBL/GenBank/DDBJ whole genome shotgun (WGS) entry which is preliminary data.</text>
</comment>
<evidence type="ECO:0000256" key="2">
    <source>
        <dbReference type="ARBA" id="ARBA00022741"/>
    </source>
</evidence>
<evidence type="ECO:0000256" key="3">
    <source>
        <dbReference type="ARBA" id="ARBA00022821"/>
    </source>
</evidence>
<dbReference type="Pfam" id="PF18052">
    <property type="entry name" value="Rx_N"/>
    <property type="match status" value="1"/>
</dbReference>
<evidence type="ECO:0000313" key="6">
    <source>
        <dbReference type="Proteomes" id="UP001187471"/>
    </source>
</evidence>
<protein>
    <recommendedName>
        <fullName evidence="4">Disease resistance N-terminal domain-containing protein</fullName>
    </recommendedName>
</protein>
<feature type="domain" description="Disease resistance N-terminal" evidence="4">
    <location>
        <begin position="3"/>
        <end position="67"/>
    </location>
</feature>
<feature type="non-terminal residue" evidence="5">
    <location>
        <position position="69"/>
    </location>
</feature>
<reference evidence="5" key="1">
    <citation type="submission" date="2022-12" db="EMBL/GenBank/DDBJ databases">
        <title>Draft genome assemblies for two species of Escallonia (Escalloniales).</title>
        <authorList>
            <person name="Chanderbali A."/>
            <person name="Dervinis C."/>
            <person name="Anghel I."/>
            <person name="Soltis D."/>
            <person name="Soltis P."/>
            <person name="Zapata F."/>
        </authorList>
    </citation>
    <scope>NUCLEOTIDE SEQUENCE</scope>
    <source>
        <strain evidence="5">UCBG92.1500</strain>
        <tissue evidence="5">Leaf</tissue>
    </source>
</reference>
<sequence>MTGELNKLKDTFSTVKDVLADAEEQETNIELSEWLGALEDVCYASDDILDEFDVFALQQQVNQGSMKRK</sequence>
<dbReference type="EMBL" id="JAVXUO010002174">
    <property type="protein sequence ID" value="KAK2975597.1"/>
    <property type="molecule type" value="Genomic_DNA"/>
</dbReference>
<evidence type="ECO:0000313" key="5">
    <source>
        <dbReference type="EMBL" id="KAK2975597.1"/>
    </source>
</evidence>
<dbReference type="AlphaFoldDB" id="A0AA88QVC6"/>
<keyword evidence="2" id="KW-0547">Nucleotide-binding</keyword>